<dbReference type="AlphaFoldDB" id="A0A484ZU41"/>
<organism evidence="1 2">
    <name type="scientific">Budvicia aquatica</name>
    <dbReference type="NCBI Taxonomy" id="82979"/>
    <lineage>
        <taxon>Bacteria</taxon>
        <taxon>Pseudomonadati</taxon>
        <taxon>Pseudomonadota</taxon>
        <taxon>Gammaproteobacteria</taxon>
        <taxon>Enterobacterales</taxon>
        <taxon>Budviciaceae</taxon>
        <taxon>Budvicia</taxon>
    </lineage>
</organism>
<accession>A0A484ZU41</accession>
<name>A0A484ZU41_9GAMM</name>
<sequence>MQIAGIGRRRTGVNADTFNVPDREAEPAVITGVMLPKVTFKIESPTWVNAPLRLSELLADSEVVALLAVVKLFALNAPTWAKLSVPASTETAS</sequence>
<gene>
    <name evidence="1" type="ORF">NCTC12282_04719</name>
</gene>
<dbReference type="EMBL" id="CAADJA010000002">
    <property type="protein sequence ID" value="VFS50853.1"/>
    <property type="molecule type" value="Genomic_DNA"/>
</dbReference>
<evidence type="ECO:0000313" key="1">
    <source>
        <dbReference type="EMBL" id="VFS50853.1"/>
    </source>
</evidence>
<dbReference type="RefSeq" id="WP_134531387.1">
    <property type="nucleotide sequence ID" value="NZ_CAADJA010000002.1"/>
</dbReference>
<reference evidence="1 2" key="1">
    <citation type="submission" date="2019-03" db="EMBL/GenBank/DDBJ databases">
        <authorList>
            <consortium name="Pathogen Informatics"/>
        </authorList>
    </citation>
    <scope>NUCLEOTIDE SEQUENCE [LARGE SCALE GENOMIC DNA]</scope>
    <source>
        <strain evidence="1 2">NCTC12282</strain>
    </source>
</reference>
<protein>
    <submittedName>
        <fullName evidence="1">Uncharacterized protein</fullName>
    </submittedName>
</protein>
<proteinExistence type="predicted"/>
<evidence type="ECO:0000313" key="2">
    <source>
        <dbReference type="Proteomes" id="UP000373449"/>
    </source>
</evidence>
<dbReference type="Proteomes" id="UP000373449">
    <property type="component" value="Unassembled WGS sequence"/>
</dbReference>